<reference evidence="6 7" key="1">
    <citation type="submission" date="2016-10" db="EMBL/GenBank/DDBJ databases">
        <authorList>
            <person name="de Groot N.N."/>
        </authorList>
    </citation>
    <scope>NUCLEOTIDE SEQUENCE [LARGE SCALE GENOMIC DNA]</scope>
    <source>
        <strain evidence="6 7">DSM 26424</strain>
    </source>
</reference>
<dbReference type="CDD" id="cd04730">
    <property type="entry name" value="NPD_like"/>
    <property type="match status" value="1"/>
</dbReference>
<gene>
    <name evidence="6" type="ORF">SAMN04487993_101223</name>
</gene>
<dbReference type="PANTHER" id="PTHR42747:SF4">
    <property type="entry name" value="BLR1330 PROTEIN"/>
    <property type="match status" value="1"/>
</dbReference>
<evidence type="ECO:0000256" key="2">
    <source>
        <dbReference type="ARBA" id="ARBA00022630"/>
    </source>
</evidence>
<dbReference type="Proteomes" id="UP000199093">
    <property type="component" value="Unassembled WGS sequence"/>
</dbReference>
<accession>A0A1G8PAF9</accession>
<keyword evidence="3" id="KW-0288">FMN</keyword>
<dbReference type="Pfam" id="PF03060">
    <property type="entry name" value="NMO"/>
    <property type="match status" value="1"/>
</dbReference>
<sequence>MTEQRHTAPKDRLAGLRAGLKLPLIGAPMFLVSGVDLVVAQCKAGIIGTFPALNARPADQLDLWLTQIRTRLEAHRQDTGETPAPFGVNLIVHDYNTRLEEDLATLVRHEVPLVITSLSAPDRVVAAVHGYGGLVFHDVVKARHARRAVAAGVDGLILVCAGAGGHAGTLSPFALVEEVRAFHDGPLVLSGAIANGRAILAAEVLGCDFAYAGTVFIPAEEAIAPEGHKQMIVAAASDQILYTPLFSGTPANYLVPSIEAAGVDLEEARLAQPRRMGAKSDPDRPRAWSQVWSAGQAVAQSQAVEPAARIVARLDREYRAAKAALCG</sequence>
<evidence type="ECO:0000313" key="7">
    <source>
        <dbReference type="Proteomes" id="UP000199093"/>
    </source>
</evidence>
<dbReference type="STRING" id="555512.SAMN04487993_101223"/>
<dbReference type="AlphaFoldDB" id="A0A1G8PAF9"/>
<dbReference type="GO" id="GO:0018580">
    <property type="term" value="F:nitronate monooxygenase activity"/>
    <property type="evidence" value="ECO:0007669"/>
    <property type="project" value="InterPro"/>
</dbReference>
<dbReference type="SUPFAM" id="SSF51412">
    <property type="entry name" value="Inosine monophosphate dehydrogenase (IMPDH)"/>
    <property type="match status" value="1"/>
</dbReference>
<evidence type="ECO:0000256" key="5">
    <source>
        <dbReference type="ARBA" id="ARBA00023033"/>
    </source>
</evidence>
<proteinExistence type="inferred from homology"/>
<dbReference type="EMBL" id="FNEJ01000012">
    <property type="protein sequence ID" value="SDI89489.1"/>
    <property type="molecule type" value="Genomic_DNA"/>
</dbReference>
<evidence type="ECO:0000256" key="4">
    <source>
        <dbReference type="ARBA" id="ARBA00023002"/>
    </source>
</evidence>
<comment type="similarity">
    <text evidence="1">Belongs to the nitronate monooxygenase family. NMO class I subfamily.</text>
</comment>
<dbReference type="InterPro" id="IPR013785">
    <property type="entry name" value="Aldolase_TIM"/>
</dbReference>
<keyword evidence="5 6" id="KW-0503">Monooxygenase</keyword>
<name>A0A1G8PAF9_9RHOB</name>
<keyword evidence="4" id="KW-0560">Oxidoreductase</keyword>
<dbReference type="RefSeq" id="WP_089848221.1">
    <property type="nucleotide sequence ID" value="NZ_FNEJ01000012.1"/>
</dbReference>
<evidence type="ECO:0000256" key="3">
    <source>
        <dbReference type="ARBA" id="ARBA00022643"/>
    </source>
</evidence>
<dbReference type="PANTHER" id="PTHR42747">
    <property type="entry name" value="NITRONATE MONOOXYGENASE-RELATED"/>
    <property type="match status" value="1"/>
</dbReference>
<evidence type="ECO:0000256" key="1">
    <source>
        <dbReference type="ARBA" id="ARBA00009881"/>
    </source>
</evidence>
<keyword evidence="7" id="KW-1185">Reference proteome</keyword>
<dbReference type="FunFam" id="3.20.20.70:FF:000210">
    <property type="entry name" value="2-nitropropane dioxygenase"/>
    <property type="match status" value="1"/>
</dbReference>
<dbReference type="Gene3D" id="3.20.20.70">
    <property type="entry name" value="Aldolase class I"/>
    <property type="match status" value="1"/>
</dbReference>
<dbReference type="InterPro" id="IPR004136">
    <property type="entry name" value="NMO"/>
</dbReference>
<protein>
    <submittedName>
        <fullName evidence="6">Nitronate monooxygenase</fullName>
    </submittedName>
</protein>
<dbReference type="OrthoDB" id="9778912at2"/>
<evidence type="ECO:0000313" key="6">
    <source>
        <dbReference type="EMBL" id="SDI89489.1"/>
    </source>
</evidence>
<keyword evidence="2" id="KW-0285">Flavoprotein</keyword>
<organism evidence="6 7">
    <name type="scientific">Salipiger marinus</name>
    <dbReference type="NCBI Taxonomy" id="555512"/>
    <lineage>
        <taxon>Bacteria</taxon>
        <taxon>Pseudomonadati</taxon>
        <taxon>Pseudomonadota</taxon>
        <taxon>Alphaproteobacteria</taxon>
        <taxon>Rhodobacterales</taxon>
        <taxon>Roseobacteraceae</taxon>
        <taxon>Salipiger</taxon>
    </lineage>
</organism>